<reference evidence="8" key="1">
    <citation type="submission" date="2010-02" db="EMBL/GenBank/DDBJ databases">
        <title>Complete sequence of Desulfurivibrio alkaliphilus AHT2.</title>
        <authorList>
            <consortium name="US DOE Joint Genome Institute"/>
            <person name="Pitluck S."/>
            <person name="Chertkov O."/>
            <person name="Detter J.C."/>
            <person name="Han C."/>
            <person name="Tapia R."/>
            <person name="Larimer F."/>
            <person name="Land M."/>
            <person name="Hauser L."/>
            <person name="Kyrpides N."/>
            <person name="Mikhailova N."/>
            <person name="Sorokin D.Y."/>
            <person name="Muyzer G."/>
            <person name="Woyke T."/>
        </authorList>
    </citation>
    <scope>NUCLEOTIDE SEQUENCE [LARGE SCALE GENOMIC DNA]</scope>
    <source>
        <strain evidence="8">DSM 19089 / UNIQEM U267 / AHT2</strain>
    </source>
</reference>
<dbReference type="GO" id="GO:0044780">
    <property type="term" value="P:bacterial-type flagellum assembly"/>
    <property type="evidence" value="ECO:0007669"/>
    <property type="project" value="InterPro"/>
</dbReference>
<dbReference type="PANTHER" id="PTHR34773">
    <property type="entry name" value="FLAGELLAR SECRETION CHAPERONE FLIS"/>
    <property type="match status" value="1"/>
</dbReference>
<dbReference type="GO" id="GO:0005829">
    <property type="term" value="C:cytosol"/>
    <property type="evidence" value="ECO:0007669"/>
    <property type="project" value="UniProtKB-SubCell"/>
</dbReference>
<accession>D6Z6P2</accession>
<keyword evidence="7" id="KW-0966">Cell projection</keyword>
<dbReference type="HOGENOM" id="CLU_080373_4_0_7"/>
<dbReference type="SUPFAM" id="SSF101116">
    <property type="entry name" value="Flagellar export chaperone FliS"/>
    <property type="match status" value="1"/>
</dbReference>
<evidence type="ECO:0000313" key="7">
    <source>
        <dbReference type="EMBL" id="ADH85001.1"/>
    </source>
</evidence>
<comment type="subcellular location">
    <subcellularLocation>
        <location evidence="1 6">Cytoplasm</location>
        <location evidence="1 6">Cytosol</location>
    </subcellularLocation>
</comment>
<evidence type="ECO:0000256" key="2">
    <source>
        <dbReference type="ARBA" id="ARBA00008787"/>
    </source>
</evidence>
<dbReference type="EMBL" id="CP001940">
    <property type="protein sequence ID" value="ADH85001.1"/>
    <property type="molecule type" value="Genomic_DNA"/>
</dbReference>
<gene>
    <name evidence="7" type="ordered locus">DaAHT2_0290</name>
</gene>
<keyword evidence="3 6" id="KW-0963">Cytoplasm</keyword>
<evidence type="ECO:0000256" key="3">
    <source>
        <dbReference type="ARBA" id="ARBA00022490"/>
    </source>
</evidence>
<keyword evidence="8" id="KW-1185">Reference proteome</keyword>
<dbReference type="FunCoup" id="D6Z6P2">
    <property type="interactions" value="54"/>
</dbReference>
<protein>
    <recommendedName>
        <fullName evidence="6">Flagellar secretion chaperone FliS</fullName>
    </recommendedName>
</protein>
<dbReference type="Proteomes" id="UP000001508">
    <property type="component" value="Chromosome"/>
</dbReference>
<dbReference type="NCBIfam" id="TIGR00208">
    <property type="entry name" value="fliS"/>
    <property type="match status" value="1"/>
</dbReference>
<dbReference type="STRING" id="589865.DaAHT2_0290"/>
<dbReference type="PANTHER" id="PTHR34773:SF1">
    <property type="entry name" value="FLAGELLAR SECRETION CHAPERONE FLIS"/>
    <property type="match status" value="1"/>
</dbReference>
<dbReference type="GO" id="GO:0071973">
    <property type="term" value="P:bacterial-type flagellum-dependent cell motility"/>
    <property type="evidence" value="ECO:0007669"/>
    <property type="project" value="TreeGrafter"/>
</dbReference>
<evidence type="ECO:0000313" key="8">
    <source>
        <dbReference type="Proteomes" id="UP000001508"/>
    </source>
</evidence>
<keyword evidence="7" id="KW-0282">Flagellum</keyword>
<dbReference type="KEGG" id="dak:DaAHT2_0290"/>
<keyword evidence="7" id="KW-0969">Cilium</keyword>
<evidence type="ECO:0000256" key="4">
    <source>
        <dbReference type="ARBA" id="ARBA00022795"/>
    </source>
</evidence>
<dbReference type="Gene3D" id="1.20.120.340">
    <property type="entry name" value="Flagellar protein FliS"/>
    <property type="match status" value="1"/>
</dbReference>
<dbReference type="InterPro" id="IPR003713">
    <property type="entry name" value="FliS"/>
</dbReference>
<dbReference type="Pfam" id="PF02561">
    <property type="entry name" value="FliS"/>
    <property type="match status" value="1"/>
</dbReference>
<evidence type="ECO:0000256" key="6">
    <source>
        <dbReference type="PIRNR" id="PIRNR039090"/>
    </source>
</evidence>
<dbReference type="InParanoid" id="D6Z6P2"/>
<proteinExistence type="inferred from homology"/>
<dbReference type="InterPro" id="IPR036584">
    <property type="entry name" value="FliS_sf"/>
</dbReference>
<keyword evidence="5" id="KW-0143">Chaperone</keyword>
<organism evidence="7 8">
    <name type="scientific">Desulfurivibrio alkaliphilus (strain DSM 19089 / UNIQEM U267 / AHT2)</name>
    <dbReference type="NCBI Taxonomy" id="589865"/>
    <lineage>
        <taxon>Bacteria</taxon>
        <taxon>Pseudomonadati</taxon>
        <taxon>Thermodesulfobacteriota</taxon>
        <taxon>Desulfobulbia</taxon>
        <taxon>Desulfobulbales</taxon>
        <taxon>Desulfobulbaceae</taxon>
        <taxon>Desulfurivibrio</taxon>
    </lineage>
</organism>
<name>D6Z6P2_DESAT</name>
<dbReference type="eggNOG" id="COG1516">
    <property type="taxonomic scope" value="Bacteria"/>
</dbReference>
<evidence type="ECO:0000256" key="5">
    <source>
        <dbReference type="ARBA" id="ARBA00023186"/>
    </source>
</evidence>
<dbReference type="PIRSF" id="PIRSF039090">
    <property type="entry name" value="Flis"/>
    <property type="match status" value="1"/>
</dbReference>
<dbReference type="AlphaFoldDB" id="D6Z6P2"/>
<evidence type="ECO:0000256" key="1">
    <source>
        <dbReference type="ARBA" id="ARBA00004514"/>
    </source>
</evidence>
<dbReference type="OrthoDB" id="5343669at2"/>
<sequence length="152" mass="16790">MYARNRVQAYRQSESAAVHPVKLIHMIYERVLTHLAYAEEAVVANDPLRRGENLSKAIALISELNAAVNPKDESEAAAFLRGLYGAIMVELPKVAINNDAEILRQAARYIAELKKVWEETAMQESGVLAEKKAAMQPSQEAKAKMTPVSVSI</sequence>
<dbReference type="RefSeq" id="WP_013162532.1">
    <property type="nucleotide sequence ID" value="NC_014216.1"/>
</dbReference>
<comment type="similarity">
    <text evidence="2 6">Belongs to the FliS family.</text>
</comment>
<keyword evidence="4 6" id="KW-1005">Bacterial flagellum biogenesis</keyword>
<dbReference type="CDD" id="cd16098">
    <property type="entry name" value="FliS"/>
    <property type="match status" value="1"/>
</dbReference>